<dbReference type="Proteomes" id="UP000221369">
    <property type="component" value="Unassembled WGS sequence"/>
</dbReference>
<keyword evidence="4" id="KW-0788">Thiol protease</keyword>
<evidence type="ECO:0000313" key="7">
    <source>
        <dbReference type="Proteomes" id="UP000221369"/>
    </source>
</evidence>
<dbReference type="SUPFAM" id="SSF54001">
    <property type="entry name" value="Cysteine proteinases"/>
    <property type="match status" value="1"/>
</dbReference>
<keyword evidence="3 6" id="KW-0378">Hydrolase</keyword>
<evidence type="ECO:0000313" key="6">
    <source>
        <dbReference type="EMBL" id="PFG30604.1"/>
    </source>
</evidence>
<name>A0A2A9DVI9_9MICO</name>
<reference evidence="6 7" key="1">
    <citation type="submission" date="2017-10" db="EMBL/GenBank/DDBJ databases">
        <title>Sequencing the genomes of 1000 actinobacteria strains.</title>
        <authorList>
            <person name="Klenk H.-P."/>
        </authorList>
    </citation>
    <scope>NUCLEOTIDE SEQUENCE [LARGE SCALE GENOMIC DNA]</scope>
    <source>
        <strain evidence="6 7">DSM 21798</strain>
    </source>
</reference>
<gene>
    <name evidence="6" type="ORF">ATJ78_1539</name>
</gene>
<dbReference type="InterPro" id="IPR000064">
    <property type="entry name" value="NLP_P60_dom"/>
</dbReference>
<feature type="domain" description="NlpC/P60" evidence="5">
    <location>
        <begin position="56"/>
        <end position="173"/>
    </location>
</feature>
<dbReference type="AlphaFoldDB" id="A0A2A9DVI9"/>
<dbReference type="GO" id="GO:0008234">
    <property type="term" value="F:cysteine-type peptidase activity"/>
    <property type="evidence" value="ECO:0007669"/>
    <property type="project" value="UniProtKB-KW"/>
</dbReference>
<evidence type="ECO:0000256" key="1">
    <source>
        <dbReference type="ARBA" id="ARBA00007074"/>
    </source>
</evidence>
<evidence type="ECO:0000256" key="2">
    <source>
        <dbReference type="ARBA" id="ARBA00022670"/>
    </source>
</evidence>
<keyword evidence="2" id="KW-0645">Protease</keyword>
<dbReference type="GO" id="GO:0006508">
    <property type="term" value="P:proteolysis"/>
    <property type="evidence" value="ECO:0007669"/>
    <property type="project" value="UniProtKB-KW"/>
</dbReference>
<dbReference type="EMBL" id="PDJE01000001">
    <property type="protein sequence ID" value="PFG30604.1"/>
    <property type="molecule type" value="Genomic_DNA"/>
</dbReference>
<dbReference type="InterPro" id="IPR038765">
    <property type="entry name" value="Papain-like_cys_pep_sf"/>
</dbReference>
<dbReference type="InterPro" id="IPR051794">
    <property type="entry name" value="PG_Endopeptidase_C40"/>
</dbReference>
<sequence length="235" mass="23883">MSLTVALERISDIQTQIQQLSTTSAVSTASTSTSSTTATDFASAISDVLGSASSGAVTGTDIVEQAKSYLGVPYVFGGEDRSGIDCSGLVQRVLADLGIDAPRVVQDQADIGVEVPSLDQAQPGDLLVVKGEGHIVIYAGDGKIIHAPRPGKSVELVDNYLSPSEISTIRRVVPDAGAATMSGAGRTDTTTSLLSMYGASGLGGVAGAIGGTSNPAESQLLAMLRSGFLNQAVRP</sequence>
<evidence type="ECO:0000256" key="3">
    <source>
        <dbReference type="ARBA" id="ARBA00022801"/>
    </source>
</evidence>
<dbReference type="Gene3D" id="3.90.1720.10">
    <property type="entry name" value="endopeptidase domain like (from Nostoc punctiforme)"/>
    <property type="match status" value="1"/>
</dbReference>
<dbReference type="Pfam" id="PF00877">
    <property type="entry name" value="NLPC_P60"/>
    <property type="match status" value="1"/>
</dbReference>
<proteinExistence type="inferred from homology"/>
<keyword evidence="7" id="KW-1185">Reference proteome</keyword>
<dbReference type="RefSeq" id="WP_098407039.1">
    <property type="nucleotide sequence ID" value="NZ_PDJE01000001.1"/>
</dbReference>
<comment type="caution">
    <text evidence="6">The sequence shown here is derived from an EMBL/GenBank/DDBJ whole genome shotgun (WGS) entry which is preliminary data.</text>
</comment>
<evidence type="ECO:0000256" key="4">
    <source>
        <dbReference type="ARBA" id="ARBA00022807"/>
    </source>
</evidence>
<dbReference type="PROSITE" id="PS51935">
    <property type="entry name" value="NLPC_P60"/>
    <property type="match status" value="1"/>
</dbReference>
<accession>A0A2A9DVI9</accession>
<evidence type="ECO:0000259" key="5">
    <source>
        <dbReference type="PROSITE" id="PS51935"/>
    </source>
</evidence>
<dbReference type="PANTHER" id="PTHR47359">
    <property type="entry name" value="PEPTIDOGLYCAN DL-ENDOPEPTIDASE CWLO"/>
    <property type="match status" value="1"/>
</dbReference>
<organism evidence="6 7">
    <name type="scientific">Paramicrobacterium agarici</name>
    <dbReference type="NCBI Taxonomy" id="630514"/>
    <lineage>
        <taxon>Bacteria</taxon>
        <taxon>Bacillati</taxon>
        <taxon>Actinomycetota</taxon>
        <taxon>Actinomycetes</taxon>
        <taxon>Micrococcales</taxon>
        <taxon>Microbacteriaceae</taxon>
        <taxon>Paramicrobacterium</taxon>
    </lineage>
</organism>
<comment type="similarity">
    <text evidence="1">Belongs to the peptidase C40 family.</text>
</comment>
<dbReference type="PANTHER" id="PTHR47359:SF3">
    <property type="entry name" value="NLP_P60 DOMAIN-CONTAINING PROTEIN-RELATED"/>
    <property type="match status" value="1"/>
</dbReference>
<protein>
    <submittedName>
        <fullName evidence="6">Cell wall-associated NlpC family hydrolase</fullName>
    </submittedName>
</protein>